<evidence type="ECO:0000256" key="1">
    <source>
        <dbReference type="ARBA" id="ARBA00023125"/>
    </source>
</evidence>
<dbReference type="Pfam" id="PF11774">
    <property type="entry name" value="Lsr2"/>
    <property type="match status" value="1"/>
</dbReference>
<keyword evidence="6" id="KW-1185">Reference proteome</keyword>
<evidence type="ECO:0000259" key="4">
    <source>
        <dbReference type="Pfam" id="PF23359"/>
    </source>
</evidence>
<accession>A0ABT0QVX8</accession>
<evidence type="ECO:0000313" key="6">
    <source>
        <dbReference type="Proteomes" id="UP001203761"/>
    </source>
</evidence>
<dbReference type="InterPro" id="IPR055370">
    <property type="entry name" value="Lsr2_DNA-bd"/>
</dbReference>
<dbReference type="InterPro" id="IPR036625">
    <property type="entry name" value="E3-bd_dom_sf"/>
</dbReference>
<proteinExistence type="predicted"/>
<dbReference type="Gene3D" id="4.10.320.10">
    <property type="entry name" value="E3-binding domain"/>
    <property type="match status" value="1"/>
</dbReference>
<evidence type="ECO:0000256" key="2">
    <source>
        <dbReference type="SAM" id="MobiDB-lite"/>
    </source>
</evidence>
<sequence length="110" mass="12052">MARKTFVELIDDLDGSKAEESVSFSLDGVAYEIDLSAENAERLRSDIGEWVGKARRVAGRKTRGTGSASSASANNDSAKVRQWARENGREVSDRGRIPEELRQAYYAAGN</sequence>
<feature type="compositionally biased region" description="Low complexity" evidence="2">
    <location>
        <begin position="67"/>
        <end position="77"/>
    </location>
</feature>
<evidence type="ECO:0000259" key="3">
    <source>
        <dbReference type="Pfam" id="PF11774"/>
    </source>
</evidence>
<dbReference type="RefSeq" id="WP_249735985.1">
    <property type="nucleotide sequence ID" value="NZ_JAKNCJ010000001.1"/>
</dbReference>
<name>A0ABT0QVX8_9MICO</name>
<dbReference type="Proteomes" id="UP001203761">
    <property type="component" value="Unassembled WGS sequence"/>
</dbReference>
<keyword evidence="1" id="KW-0238">DNA-binding</keyword>
<evidence type="ECO:0000313" key="5">
    <source>
        <dbReference type="EMBL" id="MCL6421822.1"/>
    </source>
</evidence>
<feature type="domain" description="Lsr2 dimerization" evidence="3">
    <location>
        <begin position="1"/>
        <end position="57"/>
    </location>
</feature>
<dbReference type="InterPro" id="IPR042261">
    <property type="entry name" value="Lsr2-like_dimerization"/>
</dbReference>
<organism evidence="5 6">
    <name type="scientific">Brachybacterium equifaecis</name>
    <dbReference type="NCBI Taxonomy" id="2910770"/>
    <lineage>
        <taxon>Bacteria</taxon>
        <taxon>Bacillati</taxon>
        <taxon>Actinomycetota</taxon>
        <taxon>Actinomycetes</taxon>
        <taxon>Micrococcales</taxon>
        <taxon>Dermabacteraceae</taxon>
        <taxon>Brachybacterium</taxon>
    </lineage>
</organism>
<feature type="compositionally biased region" description="Basic and acidic residues" evidence="2">
    <location>
        <begin position="83"/>
        <end position="96"/>
    </location>
</feature>
<comment type="caution">
    <text evidence="5">The sequence shown here is derived from an EMBL/GenBank/DDBJ whole genome shotgun (WGS) entry which is preliminary data.</text>
</comment>
<reference evidence="5" key="1">
    <citation type="submission" date="2022-02" db="EMBL/GenBank/DDBJ databases">
        <authorList>
            <person name="Lee M."/>
            <person name="Kim S.-J."/>
            <person name="Jung M.-Y."/>
        </authorList>
    </citation>
    <scope>NUCLEOTIDE SEQUENCE</scope>
    <source>
        <strain evidence="5">JHP9</strain>
    </source>
</reference>
<feature type="region of interest" description="Disordered" evidence="2">
    <location>
        <begin position="58"/>
        <end position="96"/>
    </location>
</feature>
<dbReference type="InterPro" id="IPR024412">
    <property type="entry name" value="Lsr2_dim_dom"/>
</dbReference>
<feature type="domain" description="Lsr2 DNA-binding" evidence="4">
    <location>
        <begin position="73"/>
        <end position="108"/>
    </location>
</feature>
<dbReference type="Pfam" id="PF23359">
    <property type="entry name" value="Lsr2_DNA-bd"/>
    <property type="match status" value="1"/>
</dbReference>
<gene>
    <name evidence="5" type="ORF">Bequi_00230</name>
</gene>
<protein>
    <submittedName>
        <fullName evidence="5">Lsr2 family protein</fullName>
    </submittedName>
</protein>
<dbReference type="EMBL" id="JAKNCJ010000001">
    <property type="protein sequence ID" value="MCL6421822.1"/>
    <property type="molecule type" value="Genomic_DNA"/>
</dbReference>
<dbReference type="Gene3D" id="3.30.60.230">
    <property type="entry name" value="Lsr2, dimerization domain"/>
    <property type="match status" value="1"/>
</dbReference>